<keyword evidence="1" id="KW-0812">Transmembrane</keyword>
<dbReference type="HOGENOM" id="CLU_945848_0_0_0"/>
<sequence length="294" mass="29894">MGRLLVVVVTLVLLLLGNLAQSIAAQGDGHQYHAAVVVQYASGAVDARCVGFDQESISGYDALLAAGFNVVAEGSSMGAMVCSIDSVGCDYPNESCACKCQGGDCTYWAYSHLLDGVWQYSKLGAGSYKVRDGAVEGWAWGGGSVERGSTPPVISWGEVCAAQAAPVATEIPATATSEPTAIPATNTLVPATIASQPSSTANPTSEAIATETQFEPSATTKVASPTIAASATTAPTEQATASPSITPTATLTIVSTPTVEASSSGSAIPINYLIFGLILLALAGGGIWKRQSKR</sequence>
<dbReference type="KEGG" id="hau:Haur_3810"/>
<gene>
    <name evidence="2" type="ordered locus">Haur_3810</name>
</gene>
<accession>A9B893</accession>
<dbReference type="STRING" id="316274.Haur_3810"/>
<proteinExistence type="predicted"/>
<dbReference type="Proteomes" id="UP000000787">
    <property type="component" value="Chromosome"/>
</dbReference>
<keyword evidence="1" id="KW-0472">Membrane</keyword>
<feature type="transmembrane region" description="Helical" evidence="1">
    <location>
        <begin position="270"/>
        <end position="288"/>
    </location>
</feature>
<name>A9B893_HERA2</name>
<evidence type="ECO:0000313" key="3">
    <source>
        <dbReference type="Proteomes" id="UP000000787"/>
    </source>
</evidence>
<protein>
    <submittedName>
        <fullName evidence="2">Uncharacterized protein</fullName>
    </submittedName>
</protein>
<dbReference type="eggNOG" id="COG1657">
    <property type="taxonomic scope" value="Bacteria"/>
</dbReference>
<reference evidence="2 3" key="1">
    <citation type="journal article" date="2011" name="Stand. Genomic Sci.">
        <title>Complete genome sequence of the filamentous gliding predatory bacterium Herpetosiphon aurantiacus type strain (114-95(T)).</title>
        <authorList>
            <person name="Kiss H."/>
            <person name="Nett M."/>
            <person name="Domin N."/>
            <person name="Martin K."/>
            <person name="Maresca J.A."/>
            <person name="Copeland A."/>
            <person name="Lapidus A."/>
            <person name="Lucas S."/>
            <person name="Berry K.W."/>
            <person name="Glavina Del Rio T."/>
            <person name="Dalin E."/>
            <person name="Tice H."/>
            <person name="Pitluck S."/>
            <person name="Richardson P."/>
            <person name="Bruce D."/>
            <person name="Goodwin L."/>
            <person name="Han C."/>
            <person name="Detter J.C."/>
            <person name="Schmutz J."/>
            <person name="Brettin T."/>
            <person name="Land M."/>
            <person name="Hauser L."/>
            <person name="Kyrpides N.C."/>
            <person name="Ivanova N."/>
            <person name="Goker M."/>
            <person name="Woyke T."/>
            <person name="Klenk H.P."/>
            <person name="Bryant D.A."/>
        </authorList>
    </citation>
    <scope>NUCLEOTIDE SEQUENCE [LARGE SCALE GENOMIC DNA]</scope>
    <source>
        <strain evidence="3">ATCC 23779 / DSM 785 / 114-95</strain>
    </source>
</reference>
<dbReference type="EMBL" id="CP000875">
    <property type="protein sequence ID" value="ABX06446.1"/>
    <property type="molecule type" value="Genomic_DNA"/>
</dbReference>
<keyword evidence="3" id="KW-1185">Reference proteome</keyword>
<keyword evidence="1" id="KW-1133">Transmembrane helix</keyword>
<dbReference type="InParanoid" id="A9B893"/>
<evidence type="ECO:0000313" key="2">
    <source>
        <dbReference type="EMBL" id="ABX06446.1"/>
    </source>
</evidence>
<organism evidence="2 3">
    <name type="scientific">Herpetosiphon aurantiacus (strain ATCC 23779 / DSM 785 / 114-95)</name>
    <dbReference type="NCBI Taxonomy" id="316274"/>
    <lineage>
        <taxon>Bacteria</taxon>
        <taxon>Bacillati</taxon>
        <taxon>Chloroflexota</taxon>
        <taxon>Chloroflexia</taxon>
        <taxon>Herpetosiphonales</taxon>
        <taxon>Herpetosiphonaceae</taxon>
        <taxon>Herpetosiphon</taxon>
    </lineage>
</organism>
<evidence type="ECO:0000256" key="1">
    <source>
        <dbReference type="SAM" id="Phobius"/>
    </source>
</evidence>
<dbReference type="BioCyc" id="HAUR316274:GHYA-3852-MONOMER"/>
<dbReference type="AlphaFoldDB" id="A9B893"/>